<reference evidence="2 3" key="1">
    <citation type="submission" date="2019-11" db="EMBL/GenBank/DDBJ databases">
        <title>Genome sequences of 17 halophilic strains isolated from different environments.</title>
        <authorList>
            <person name="Furrow R.E."/>
        </authorList>
    </citation>
    <scope>NUCLEOTIDE SEQUENCE [LARGE SCALE GENOMIC DNA]</scope>
    <source>
        <strain evidence="2 3">22514_16_FS</strain>
    </source>
</reference>
<dbReference type="Pfam" id="PF17115">
    <property type="entry name" value="Toast_rack_N"/>
    <property type="match status" value="1"/>
</dbReference>
<evidence type="ECO:0000313" key="2">
    <source>
        <dbReference type="EMBL" id="MYL33564.1"/>
    </source>
</evidence>
<dbReference type="EMBL" id="WMEQ01000004">
    <property type="protein sequence ID" value="MYL33564.1"/>
    <property type="molecule type" value="Genomic_DNA"/>
</dbReference>
<name>A0A6I4ZWU5_9BACI</name>
<dbReference type="Proteomes" id="UP000468638">
    <property type="component" value="Unassembled WGS sequence"/>
</dbReference>
<evidence type="ECO:0000313" key="3">
    <source>
        <dbReference type="Proteomes" id="UP000468638"/>
    </source>
</evidence>
<protein>
    <recommendedName>
        <fullName evidence="1">DUF2154 domain-containing protein</fullName>
    </recommendedName>
</protein>
<accession>A0A6I4ZWU5</accession>
<dbReference type="AlphaFoldDB" id="A0A6I4ZWU5"/>
<comment type="caution">
    <text evidence="2">The sequence shown here is derived from an EMBL/GenBank/DDBJ whole genome shotgun (WGS) entry which is preliminary data.</text>
</comment>
<feature type="domain" description="DUF2154" evidence="1">
    <location>
        <begin position="2"/>
        <end position="26"/>
    </location>
</feature>
<dbReference type="InterPro" id="IPR031346">
    <property type="entry name" value="DUF2154_N"/>
</dbReference>
<proteinExistence type="predicted"/>
<sequence length="82" mass="9125">MGNQVNEWDVNLTKDIPLQLNVNIGASDTSLNLSGLQLSELSIHSGVGEMDVDLSGTWKDSFNVDLISAYVIHMWSYQRTLE</sequence>
<evidence type="ECO:0000259" key="1">
    <source>
        <dbReference type="Pfam" id="PF17115"/>
    </source>
</evidence>
<organism evidence="2 3">
    <name type="scientific">Pontibacillus yanchengensis</name>
    <dbReference type="NCBI Taxonomy" id="462910"/>
    <lineage>
        <taxon>Bacteria</taxon>
        <taxon>Bacillati</taxon>
        <taxon>Bacillota</taxon>
        <taxon>Bacilli</taxon>
        <taxon>Bacillales</taxon>
        <taxon>Bacillaceae</taxon>
        <taxon>Pontibacillus</taxon>
    </lineage>
</organism>
<gene>
    <name evidence="2" type="ORF">GLW05_08135</name>
</gene>